<name>A0A0F6B7S0_SALT1</name>
<dbReference type="SMR" id="A0A0F6B7S0"/>
<dbReference type="RefSeq" id="WP_001521109.1">
    <property type="nucleotide sequence ID" value="NC_016856.1"/>
</dbReference>
<dbReference type="Proteomes" id="UP000002695">
    <property type="component" value="Chromosome"/>
</dbReference>
<dbReference type="Pfam" id="PF10832">
    <property type="entry name" value="YhfG"/>
    <property type="match status" value="1"/>
</dbReference>
<sequence>MKKLTDKQKSRFWEQRRNVNFQQSRRLEGIEIPLVTLTADEALVRLDELRRHYER</sequence>
<proteinExistence type="predicted"/>
<reference evidence="1 2" key="1">
    <citation type="journal article" date="2010" name="J. Bacteriol.">
        <title>Short-term signatures of evolutionary change in the Salmonella enterica serovar typhimurium 14028 genome.</title>
        <authorList>
            <person name="Jarvik T."/>
            <person name="Smillie C."/>
            <person name="Groisman E.A."/>
            <person name="Ochman H."/>
        </authorList>
    </citation>
    <scope>NUCLEOTIDE SEQUENCE [LARGE SCALE GENOMIC DNA]</scope>
    <source>
        <strain evidence="2">14028s / SGSC 2262</strain>
    </source>
</reference>
<accession>A0A0F6B7S0</accession>
<dbReference type="NCBIfam" id="NF007573">
    <property type="entry name" value="PRK10204.1"/>
    <property type="match status" value="1"/>
</dbReference>
<organism evidence="1 2">
    <name type="scientific">Salmonella typhimurium (strain 14028s / SGSC 2262)</name>
    <dbReference type="NCBI Taxonomy" id="588858"/>
    <lineage>
        <taxon>Bacteria</taxon>
        <taxon>Pseudomonadati</taxon>
        <taxon>Pseudomonadota</taxon>
        <taxon>Gammaproteobacteria</taxon>
        <taxon>Enterobacterales</taxon>
        <taxon>Enterobacteriaceae</taxon>
        <taxon>Salmonella</taxon>
    </lineage>
</organism>
<dbReference type="InterPro" id="IPR022541">
    <property type="entry name" value="YhfG"/>
</dbReference>
<evidence type="ECO:0000313" key="2">
    <source>
        <dbReference type="Proteomes" id="UP000002695"/>
    </source>
</evidence>
<evidence type="ECO:0008006" key="3">
    <source>
        <dbReference type="Google" id="ProtNLM"/>
    </source>
</evidence>
<dbReference type="PATRIC" id="fig|588858.6.peg.3825"/>
<dbReference type="KEGG" id="seo:STM14_4178"/>
<evidence type="ECO:0000313" key="1">
    <source>
        <dbReference type="EMBL" id="ACY90568.1"/>
    </source>
</evidence>
<dbReference type="AlphaFoldDB" id="A0A0F6B7S0"/>
<dbReference type="HOGENOM" id="CLU_188462_1_0_6"/>
<dbReference type="BioCyc" id="SENT588858:STM14_RS18420-MONOMER"/>
<protein>
    <recommendedName>
        <fullName evidence="3">DUF2559 family protein</fullName>
    </recommendedName>
</protein>
<gene>
    <name evidence="1" type="primary">yhfG</name>
    <name evidence="1" type="ordered locus">STM14_4178</name>
</gene>
<keyword evidence="2" id="KW-1185">Reference proteome</keyword>
<dbReference type="EMBL" id="CP001363">
    <property type="protein sequence ID" value="ACY90568.1"/>
    <property type="molecule type" value="Genomic_DNA"/>
</dbReference>